<keyword evidence="3" id="KW-1185">Reference proteome</keyword>
<evidence type="ECO:0000256" key="1">
    <source>
        <dbReference type="SAM" id="MobiDB-lite"/>
    </source>
</evidence>
<dbReference type="AlphaFoldDB" id="A0AA38SM58"/>
<evidence type="ECO:0000313" key="2">
    <source>
        <dbReference type="EMBL" id="KAJ9165367.1"/>
    </source>
</evidence>
<gene>
    <name evidence="2" type="ORF">NKR19_g405</name>
</gene>
<feature type="non-terminal residue" evidence="2">
    <location>
        <position position="253"/>
    </location>
</feature>
<dbReference type="EMBL" id="JANBVN010000004">
    <property type="protein sequence ID" value="KAJ9165367.1"/>
    <property type="molecule type" value="Genomic_DNA"/>
</dbReference>
<reference evidence="2" key="1">
    <citation type="submission" date="2022-07" db="EMBL/GenBank/DDBJ databases">
        <title>Fungi with potential for degradation of polypropylene.</title>
        <authorList>
            <person name="Gostincar C."/>
        </authorList>
    </citation>
    <scope>NUCLEOTIDE SEQUENCE</scope>
    <source>
        <strain evidence="2">EXF-13287</strain>
    </source>
</reference>
<sequence length="253" mass="25765">MPAIVTSVIIHRSAFSCSSSALLFRVNTTAPSSSPPSARSSSYRSIASSLTPTATLVNSSPAPRTMTASTGPGNFVTTPISESPNTRPSTNFNKPRHTTLAPLLAPNLHCAASPPAPWHTGIAPNQHPTRFIAATLSPNAVTPTGNSGIRSPANADTATTLFSVVSGICPSAMPSTLMALYVLPPPNQAGTPTLGTHGIQPGLSSLTVWPMAHATPATNNTSANGTVLLLVLPLAVIPATKTPTNPTPSAANT</sequence>
<name>A0AA38SM58_9PEZI</name>
<accession>A0AA38SM58</accession>
<comment type="caution">
    <text evidence="2">The sequence shown here is derived from an EMBL/GenBank/DDBJ whole genome shotgun (WGS) entry which is preliminary data.</text>
</comment>
<evidence type="ECO:0000313" key="3">
    <source>
        <dbReference type="Proteomes" id="UP001174691"/>
    </source>
</evidence>
<organism evidence="2 3">
    <name type="scientific">Coniochaeta hoffmannii</name>
    <dbReference type="NCBI Taxonomy" id="91930"/>
    <lineage>
        <taxon>Eukaryota</taxon>
        <taxon>Fungi</taxon>
        <taxon>Dikarya</taxon>
        <taxon>Ascomycota</taxon>
        <taxon>Pezizomycotina</taxon>
        <taxon>Sordariomycetes</taxon>
        <taxon>Sordariomycetidae</taxon>
        <taxon>Coniochaetales</taxon>
        <taxon>Coniochaetaceae</taxon>
        <taxon>Coniochaeta</taxon>
    </lineage>
</organism>
<protein>
    <submittedName>
        <fullName evidence="2">Uncharacterized protein</fullName>
    </submittedName>
</protein>
<feature type="region of interest" description="Disordered" evidence="1">
    <location>
        <begin position="54"/>
        <end position="93"/>
    </location>
</feature>
<proteinExistence type="predicted"/>
<dbReference type="Proteomes" id="UP001174691">
    <property type="component" value="Unassembled WGS sequence"/>
</dbReference>